<dbReference type="Proteomes" id="UP000266861">
    <property type="component" value="Unassembled WGS sequence"/>
</dbReference>
<gene>
    <name evidence="1" type="ORF">Glove_323g29</name>
</gene>
<dbReference type="EMBL" id="PQFF01000295">
    <property type="protein sequence ID" value="RHZ64535.1"/>
    <property type="molecule type" value="Genomic_DNA"/>
</dbReference>
<sequence length="109" mass="12133">MKVFGTNNLCKYYIYVGGLIIWEKAKNITTNNKRSNKSKFISNNLLAVAEQEVAFDDITGTPLHDSSVMGTLVSRQRYSSNINEALLNARNFGWLVISVQGATMSRAVN</sequence>
<comment type="caution">
    <text evidence="1">The sequence shown here is derived from an EMBL/GenBank/DDBJ whole genome shotgun (WGS) entry which is preliminary data.</text>
</comment>
<protein>
    <submittedName>
        <fullName evidence="1">Uncharacterized protein</fullName>
    </submittedName>
</protein>
<evidence type="ECO:0000313" key="1">
    <source>
        <dbReference type="EMBL" id="RHZ64535.1"/>
    </source>
</evidence>
<reference evidence="1 2" key="1">
    <citation type="submission" date="2018-08" db="EMBL/GenBank/DDBJ databases">
        <title>Genome and evolution of the arbuscular mycorrhizal fungus Diversispora epigaea (formerly Glomus versiforme) and its bacterial endosymbionts.</title>
        <authorList>
            <person name="Sun X."/>
            <person name="Fei Z."/>
            <person name="Harrison M."/>
        </authorList>
    </citation>
    <scope>NUCLEOTIDE SEQUENCE [LARGE SCALE GENOMIC DNA]</scope>
    <source>
        <strain evidence="1 2">IT104</strain>
    </source>
</reference>
<proteinExistence type="predicted"/>
<evidence type="ECO:0000313" key="2">
    <source>
        <dbReference type="Proteomes" id="UP000266861"/>
    </source>
</evidence>
<keyword evidence="2" id="KW-1185">Reference proteome</keyword>
<dbReference type="AlphaFoldDB" id="A0A397HMZ2"/>
<accession>A0A397HMZ2</accession>
<name>A0A397HMZ2_9GLOM</name>
<organism evidence="1 2">
    <name type="scientific">Diversispora epigaea</name>
    <dbReference type="NCBI Taxonomy" id="1348612"/>
    <lineage>
        <taxon>Eukaryota</taxon>
        <taxon>Fungi</taxon>
        <taxon>Fungi incertae sedis</taxon>
        <taxon>Mucoromycota</taxon>
        <taxon>Glomeromycotina</taxon>
        <taxon>Glomeromycetes</taxon>
        <taxon>Diversisporales</taxon>
        <taxon>Diversisporaceae</taxon>
        <taxon>Diversispora</taxon>
    </lineage>
</organism>